<name>A0AAD7GB12_MYCRO</name>
<keyword evidence="2" id="KW-1185">Reference proteome</keyword>
<organism evidence="1 2">
    <name type="scientific">Mycena rosella</name>
    <name type="common">Pink bonnet</name>
    <name type="synonym">Agaricus rosellus</name>
    <dbReference type="NCBI Taxonomy" id="1033263"/>
    <lineage>
        <taxon>Eukaryota</taxon>
        <taxon>Fungi</taxon>
        <taxon>Dikarya</taxon>
        <taxon>Basidiomycota</taxon>
        <taxon>Agaricomycotina</taxon>
        <taxon>Agaricomycetes</taxon>
        <taxon>Agaricomycetidae</taxon>
        <taxon>Agaricales</taxon>
        <taxon>Marasmiineae</taxon>
        <taxon>Mycenaceae</taxon>
        <taxon>Mycena</taxon>
    </lineage>
</organism>
<evidence type="ECO:0000313" key="1">
    <source>
        <dbReference type="EMBL" id="KAJ7674204.1"/>
    </source>
</evidence>
<reference evidence="1" key="1">
    <citation type="submission" date="2023-03" db="EMBL/GenBank/DDBJ databases">
        <title>Massive genome expansion in bonnet fungi (Mycena s.s.) driven by repeated elements and novel gene families across ecological guilds.</title>
        <authorList>
            <consortium name="Lawrence Berkeley National Laboratory"/>
            <person name="Harder C.B."/>
            <person name="Miyauchi S."/>
            <person name="Viragh M."/>
            <person name="Kuo A."/>
            <person name="Thoen E."/>
            <person name="Andreopoulos B."/>
            <person name="Lu D."/>
            <person name="Skrede I."/>
            <person name="Drula E."/>
            <person name="Henrissat B."/>
            <person name="Morin E."/>
            <person name="Kohler A."/>
            <person name="Barry K."/>
            <person name="LaButti K."/>
            <person name="Morin E."/>
            <person name="Salamov A."/>
            <person name="Lipzen A."/>
            <person name="Mereny Z."/>
            <person name="Hegedus B."/>
            <person name="Baldrian P."/>
            <person name="Stursova M."/>
            <person name="Weitz H."/>
            <person name="Taylor A."/>
            <person name="Grigoriev I.V."/>
            <person name="Nagy L.G."/>
            <person name="Martin F."/>
            <person name="Kauserud H."/>
        </authorList>
    </citation>
    <scope>NUCLEOTIDE SEQUENCE</scope>
    <source>
        <strain evidence="1">CBHHK067</strain>
    </source>
</reference>
<dbReference type="AlphaFoldDB" id="A0AAD7GB12"/>
<gene>
    <name evidence="1" type="ORF">B0H17DRAFT_1140746</name>
</gene>
<sequence>MFEFVQFTGERNMREPAAADFIKRMNVHFCATQVANAADKFVEVGDHFKHGSPADKWYEFVKTDTTMATERGNWDAFSTAFRTRFKGATPVAKPRGQLEAELSRMRIAIRDLMCGTVHVKDKDVYILVDFVDRVRDAVADLGASGSYTGLWDFYNGLPPVLQEAVGGIVPASWAAMWAELDGVPQSKVEITTAQHRMQCNERTFNAIFPVLAATCIALLPVRDCQ</sequence>
<comment type="caution">
    <text evidence="1">The sequence shown here is derived from an EMBL/GenBank/DDBJ whole genome shotgun (WGS) entry which is preliminary data.</text>
</comment>
<evidence type="ECO:0000313" key="2">
    <source>
        <dbReference type="Proteomes" id="UP001221757"/>
    </source>
</evidence>
<accession>A0AAD7GB12</accession>
<proteinExistence type="predicted"/>
<protein>
    <submittedName>
        <fullName evidence="1">Uncharacterized protein</fullName>
    </submittedName>
</protein>
<dbReference type="Proteomes" id="UP001221757">
    <property type="component" value="Unassembled WGS sequence"/>
</dbReference>
<dbReference type="EMBL" id="JARKIE010000158">
    <property type="protein sequence ID" value="KAJ7674204.1"/>
    <property type="molecule type" value="Genomic_DNA"/>
</dbReference>